<dbReference type="InterPro" id="IPR009080">
    <property type="entry name" value="tRNAsynth_Ia_anticodon-bd"/>
</dbReference>
<dbReference type="EMBL" id="JAPFQP010000001">
    <property type="protein sequence ID" value="MCX2718229.1"/>
    <property type="molecule type" value="Genomic_DNA"/>
</dbReference>
<feature type="domain" description="Methionyl/Valyl/Leucyl/Isoleucyl-tRNA synthetase anticodon-binding" evidence="12">
    <location>
        <begin position="791"/>
        <end position="908"/>
    </location>
</feature>
<dbReference type="InterPro" id="IPR013155">
    <property type="entry name" value="M/V/L/I-tRNA-synth_anticd-bd"/>
</dbReference>
<dbReference type="GO" id="GO:0006429">
    <property type="term" value="P:leucyl-tRNA aminoacylation"/>
    <property type="evidence" value="ECO:0007669"/>
    <property type="project" value="UniProtKB-UniRule"/>
</dbReference>
<dbReference type="PRINTS" id="PR00985">
    <property type="entry name" value="TRNASYNTHLEU"/>
</dbReference>
<dbReference type="InterPro" id="IPR025709">
    <property type="entry name" value="Leu_tRNA-synth_edit"/>
</dbReference>
<evidence type="ECO:0000256" key="2">
    <source>
        <dbReference type="ARBA" id="ARBA00022490"/>
    </source>
</evidence>
<dbReference type="FunFam" id="1.10.730.10:FF:000011">
    <property type="entry name" value="Leucine--tRNA ligase chloroplastic/mitochondrial"/>
    <property type="match status" value="1"/>
</dbReference>
<evidence type="ECO:0000256" key="5">
    <source>
        <dbReference type="ARBA" id="ARBA00022840"/>
    </source>
</evidence>
<dbReference type="Gene3D" id="3.40.50.620">
    <property type="entry name" value="HUPs"/>
    <property type="match status" value="3"/>
</dbReference>
<keyword evidence="4 9" id="KW-0547">Nucleotide-binding</keyword>
<keyword evidence="7 9" id="KW-0030">Aminoacyl-tRNA synthetase</keyword>
<dbReference type="Pfam" id="PF08264">
    <property type="entry name" value="Anticodon_1"/>
    <property type="match status" value="1"/>
</dbReference>
<feature type="domain" description="Leucyl-tRNA synthetase editing" evidence="14">
    <location>
        <begin position="278"/>
        <end position="464"/>
    </location>
</feature>
<dbReference type="GO" id="GO:0005524">
    <property type="term" value="F:ATP binding"/>
    <property type="evidence" value="ECO:0007669"/>
    <property type="project" value="UniProtKB-UniRule"/>
</dbReference>
<comment type="caution">
    <text evidence="15">The sequence shown here is derived from an EMBL/GenBank/DDBJ whole genome shotgun (WGS) entry which is preliminary data.</text>
</comment>
<evidence type="ECO:0000256" key="8">
    <source>
        <dbReference type="ARBA" id="ARBA00047469"/>
    </source>
</evidence>
<proteinExistence type="inferred from homology"/>
<dbReference type="FunFam" id="3.40.50.620:FF:000060">
    <property type="entry name" value="Leucine--tRNA ligase"/>
    <property type="match status" value="1"/>
</dbReference>
<reference evidence="15" key="1">
    <citation type="submission" date="2022-11" db="EMBL/GenBank/DDBJ databases">
        <title>The characterization of three novel Bacteroidetes species and genomic analysis of their roles in tidal elemental geochemical cycles.</title>
        <authorList>
            <person name="Ma K.-J."/>
        </authorList>
    </citation>
    <scope>NUCLEOTIDE SEQUENCE</scope>
    <source>
        <strain evidence="15">M415</strain>
    </source>
</reference>
<evidence type="ECO:0000256" key="10">
    <source>
        <dbReference type="RuleBase" id="RU363035"/>
    </source>
</evidence>
<dbReference type="EC" id="6.1.1.4" evidence="9"/>
<dbReference type="CDD" id="cd07958">
    <property type="entry name" value="Anticodon_Ia_Leu_BEm"/>
    <property type="match status" value="1"/>
</dbReference>
<dbReference type="InterPro" id="IPR015413">
    <property type="entry name" value="Methionyl/Leucyl_tRNA_Synth"/>
</dbReference>
<dbReference type="Gene3D" id="1.10.730.10">
    <property type="entry name" value="Isoleucyl-tRNA Synthetase, Domain 1"/>
    <property type="match status" value="1"/>
</dbReference>
<sequence>MKYNFREIEARWQKYWAENKTFKATNDPGQKKYYVLDMFPYPSGAGLHVGHPLGYIASDIYARYKRHKGFNVLHPMGYDSFGLPAEQYAIQTGQHPAITTEKNIKRYREQMDKIGFSYDWDREVRTSDPKYYKWTQWVFMQLFKSWYNYKSDKAEPIEQLVSRFEKEGNTNLNAACDEDTPEFSAREWNSFSEEHRQQILLKYRLTYLADTEVNWCPALGTVLANDEVVNGVSERGGHPVIRKKMTQWSMRITAYAQRLLDGLATVDWPQSLKDAQTNWIGRSEGASVTFETFPAERDRKVYPIEVFTTRPDTIFGVSFMTLAPEHELVQKITTEAQRDEVESYVEATAKRSERDRLSDVKRISGAFTGAYARHPFTGAKIPIWIGDYVLAGYGTGAVMSVPCGDQRDYDFAKYFDIPIPNIFEGVDISEEAYADKANTVIANSNFLDGLNYKQATRKVIEELEKLGMGKGKINYRLRDAVFSRQRYWGEPFPVYYREGLPQLIGEEHLPLTLPEVEKYLPTETGDPPLGNASVWAWDVTKAQVVSNDLIDNQTVFPLELNTMPGWAGSSQYFNRYMDPWNDDEIYSQDAINYWREVDLYIGGVEHATGHLLYSRFWQKFMFDLGIAPVDEYACKLINQGMILGTSAFVYREEGTNRLISKGLVGDAKVAPIHADVSLINASDELDIEAFKQWRPEFSDSEFILEDGKYLVGREVEKMSKSKYNVVNPDEICTDYGADALRLYEMFLGPLEQAKPWNTAGITGVYGFLKKLWKLYHSGADGSFYVEEGEPDKTALKSLHKTIKKVEEDIENFSFNTSVSTFMICVNELSSQKCSNREILSGLSVLISPYAPHIAEELWHKLGHTTSIATAPFPVFDAKYLVEDTKDYPISFNGKLRFTLELPLDMSKEEIEKVVMEHEKTQAQLQGRTPKRVIVVPGKIVNIVG</sequence>
<dbReference type="Proteomes" id="UP001207116">
    <property type="component" value="Unassembled WGS sequence"/>
</dbReference>
<dbReference type="PANTHER" id="PTHR43740:SF2">
    <property type="entry name" value="LEUCINE--TRNA LIGASE, MITOCHONDRIAL"/>
    <property type="match status" value="1"/>
</dbReference>
<dbReference type="GO" id="GO:0004823">
    <property type="term" value="F:leucine-tRNA ligase activity"/>
    <property type="evidence" value="ECO:0007669"/>
    <property type="project" value="UniProtKB-UniRule"/>
</dbReference>
<name>A0AAE3SM60_9FLAO</name>
<dbReference type="SUPFAM" id="SSF47323">
    <property type="entry name" value="Anticodon-binding domain of a subclass of class I aminoacyl-tRNA synthetases"/>
    <property type="match status" value="1"/>
</dbReference>
<evidence type="ECO:0000313" key="15">
    <source>
        <dbReference type="EMBL" id="MCX2718229.1"/>
    </source>
</evidence>
<dbReference type="PANTHER" id="PTHR43740">
    <property type="entry name" value="LEUCYL-TRNA SYNTHETASE"/>
    <property type="match status" value="1"/>
</dbReference>
<keyword evidence="5 9" id="KW-0067">ATP-binding</keyword>
<dbReference type="InterPro" id="IPR009008">
    <property type="entry name" value="Val/Leu/Ile-tRNA-synth_edit"/>
</dbReference>
<keyword evidence="3 9" id="KW-0436">Ligase</keyword>
<evidence type="ECO:0000313" key="16">
    <source>
        <dbReference type="Proteomes" id="UP001207116"/>
    </source>
</evidence>
<evidence type="ECO:0000256" key="3">
    <source>
        <dbReference type="ARBA" id="ARBA00022598"/>
    </source>
</evidence>
<dbReference type="Pfam" id="PF13603">
    <property type="entry name" value="tRNA-synt_1_2"/>
    <property type="match status" value="1"/>
</dbReference>
<keyword evidence="16" id="KW-1185">Reference proteome</keyword>
<evidence type="ECO:0000259" key="12">
    <source>
        <dbReference type="Pfam" id="PF08264"/>
    </source>
</evidence>
<dbReference type="Pfam" id="PF00133">
    <property type="entry name" value="tRNA-synt_1"/>
    <property type="match status" value="1"/>
</dbReference>
<feature type="domain" description="Methionyl/Leucyl tRNA synthetase" evidence="13">
    <location>
        <begin position="38"/>
        <end position="152"/>
    </location>
</feature>
<dbReference type="InterPro" id="IPR002300">
    <property type="entry name" value="aa-tRNA-synth_Ia"/>
</dbReference>
<gene>
    <name evidence="9 15" type="primary">leuS</name>
    <name evidence="15" type="ORF">OO016_01325</name>
</gene>
<feature type="binding site" evidence="9">
    <location>
        <position position="720"/>
    </location>
    <ligand>
        <name>ATP</name>
        <dbReference type="ChEBI" id="CHEBI:30616"/>
    </ligand>
</feature>
<evidence type="ECO:0000256" key="1">
    <source>
        <dbReference type="ARBA" id="ARBA00005594"/>
    </source>
</evidence>
<evidence type="ECO:0000256" key="7">
    <source>
        <dbReference type="ARBA" id="ARBA00023146"/>
    </source>
</evidence>
<accession>A0AAE3SM60</accession>
<dbReference type="SUPFAM" id="SSF50677">
    <property type="entry name" value="ValRS/IleRS/LeuRS editing domain"/>
    <property type="match status" value="1"/>
</dbReference>
<protein>
    <recommendedName>
        <fullName evidence="9">Leucine--tRNA ligase</fullName>
        <ecNumber evidence="9">6.1.1.4</ecNumber>
    </recommendedName>
    <alternativeName>
        <fullName evidence="9">Leucyl-tRNA synthetase</fullName>
        <shortName evidence="9">LeuRS</shortName>
    </alternativeName>
</protein>
<keyword evidence="2 9" id="KW-0963">Cytoplasm</keyword>
<organism evidence="15 16">
    <name type="scientific">Lentiprolixibacter aurantiacus</name>
    <dbReference type="NCBI Taxonomy" id="2993939"/>
    <lineage>
        <taxon>Bacteria</taxon>
        <taxon>Pseudomonadati</taxon>
        <taxon>Bacteroidota</taxon>
        <taxon>Flavobacteriia</taxon>
        <taxon>Flavobacteriales</taxon>
        <taxon>Flavobacteriaceae</taxon>
        <taxon>Lentiprolixibacter</taxon>
    </lineage>
</organism>
<dbReference type="GO" id="GO:0005829">
    <property type="term" value="C:cytosol"/>
    <property type="evidence" value="ECO:0007669"/>
    <property type="project" value="TreeGrafter"/>
</dbReference>
<dbReference type="SUPFAM" id="SSF52374">
    <property type="entry name" value="Nucleotidylyl transferase"/>
    <property type="match status" value="1"/>
</dbReference>
<feature type="domain" description="Aminoacyl-tRNA synthetase class Ia" evidence="11">
    <location>
        <begin position="715"/>
        <end position="743"/>
    </location>
</feature>
<comment type="similarity">
    <text evidence="1 9 10">Belongs to the class-I aminoacyl-tRNA synthetase family.</text>
</comment>
<feature type="short sequence motif" description="'KMSKS' region" evidence="9">
    <location>
        <begin position="717"/>
        <end position="721"/>
    </location>
</feature>
<evidence type="ECO:0000259" key="11">
    <source>
        <dbReference type="Pfam" id="PF00133"/>
    </source>
</evidence>
<dbReference type="HAMAP" id="MF_00049_B">
    <property type="entry name" value="Leu_tRNA_synth_B"/>
    <property type="match status" value="1"/>
</dbReference>
<keyword evidence="6 9" id="KW-0648">Protein biosynthesis</keyword>
<dbReference type="Pfam" id="PF09334">
    <property type="entry name" value="tRNA-synt_1g"/>
    <property type="match status" value="1"/>
</dbReference>
<evidence type="ECO:0000256" key="6">
    <source>
        <dbReference type="ARBA" id="ARBA00022917"/>
    </source>
</evidence>
<evidence type="ECO:0000256" key="4">
    <source>
        <dbReference type="ARBA" id="ARBA00022741"/>
    </source>
</evidence>
<evidence type="ECO:0000256" key="9">
    <source>
        <dbReference type="HAMAP-Rule" id="MF_00049"/>
    </source>
</evidence>
<comment type="catalytic activity">
    <reaction evidence="8 9">
        <text>tRNA(Leu) + L-leucine + ATP = L-leucyl-tRNA(Leu) + AMP + diphosphate</text>
        <dbReference type="Rhea" id="RHEA:11688"/>
        <dbReference type="Rhea" id="RHEA-COMP:9613"/>
        <dbReference type="Rhea" id="RHEA-COMP:9622"/>
        <dbReference type="ChEBI" id="CHEBI:30616"/>
        <dbReference type="ChEBI" id="CHEBI:33019"/>
        <dbReference type="ChEBI" id="CHEBI:57427"/>
        <dbReference type="ChEBI" id="CHEBI:78442"/>
        <dbReference type="ChEBI" id="CHEBI:78494"/>
        <dbReference type="ChEBI" id="CHEBI:456215"/>
        <dbReference type="EC" id="6.1.1.4"/>
    </reaction>
</comment>
<dbReference type="PROSITE" id="PS00178">
    <property type="entry name" value="AA_TRNA_LIGASE_I"/>
    <property type="match status" value="1"/>
</dbReference>
<dbReference type="NCBIfam" id="TIGR00396">
    <property type="entry name" value="leuS_bact"/>
    <property type="match status" value="1"/>
</dbReference>
<evidence type="ECO:0000259" key="14">
    <source>
        <dbReference type="Pfam" id="PF13603"/>
    </source>
</evidence>
<dbReference type="InterPro" id="IPR014729">
    <property type="entry name" value="Rossmann-like_a/b/a_fold"/>
</dbReference>
<dbReference type="InterPro" id="IPR001412">
    <property type="entry name" value="aa-tRNA-synth_I_CS"/>
</dbReference>
<dbReference type="AlphaFoldDB" id="A0AAE3SM60"/>
<dbReference type="InterPro" id="IPR002302">
    <property type="entry name" value="Leu-tRNA-ligase"/>
</dbReference>
<dbReference type="RefSeq" id="WP_266010223.1">
    <property type="nucleotide sequence ID" value="NZ_JAPFQP010000001.1"/>
</dbReference>
<comment type="subcellular location">
    <subcellularLocation>
        <location evidence="9">Cytoplasm</location>
    </subcellularLocation>
</comment>
<evidence type="ECO:0000259" key="13">
    <source>
        <dbReference type="Pfam" id="PF09334"/>
    </source>
</evidence>
<dbReference type="FunFam" id="3.40.50.620:FF:000056">
    <property type="entry name" value="Leucine--tRNA ligase"/>
    <property type="match status" value="1"/>
</dbReference>
<dbReference type="GO" id="GO:0002161">
    <property type="term" value="F:aminoacyl-tRNA deacylase activity"/>
    <property type="evidence" value="ECO:0007669"/>
    <property type="project" value="InterPro"/>
</dbReference>
<comment type="caution">
    <text evidence="9">Lacks conserved residue(s) required for the propagation of feature annotation.</text>
</comment>